<dbReference type="EMBL" id="LGRB01000020">
    <property type="protein sequence ID" value="OCT44952.1"/>
    <property type="molecule type" value="Genomic_DNA"/>
</dbReference>
<evidence type="ECO:0000313" key="2">
    <source>
        <dbReference type="EMBL" id="OCT44952.1"/>
    </source>
</evidence>
<keyword evidence="3" id="KW-1185">Reference proteome</keyword>
<dbReference type="VEuPathDB" id="FungiDB:CLCR_06387"/>
<proteinExistence type="predicted"/>
<name>A0A1C1C922_9EURO</name>
<organism evidence="2 3">
    <name type="scientific">Cladophialophora carrionii</name>
    <dbReference type="NCBI Taxonomy" id="86049"/>
    <lineage>
        <taxon>Eukaryota</taxon>
        <taxon>Fungi</taxon>
        <taxon>Dikarya</taxon>
        <taxon>Ascomycota</taxon>
        <taxon>Pezizomycotina</taxon>
        <taxon>Eurotiomycetes</taxon>
        <taxon>Chaetothyriomycetidae</taxon>
        <taxon>Chaetothyriales</taxon>
        <taxon>Herpotrichiellaceae</taxon>
        <taxon>Cladophialophora</taxon>
    </lineage>
</organism>
<dbReference type="Proteomes" id="UP000094526">
    <property type="component" value="Unassembled WGS sequence"/>
</dbReference>
<protein>
    <submittedName>
        <fullName evidence="2">Uncharacterized protein</fullName>
    </submittedName>
</protein>
<reference evidence="3" key="1">
    <citation type="submission" date="2015-07" db="EMBL/GenBank/DDBJ databases">
        <authorList>
            <person name="Teixeira M.M."/>
            <person name="Souza R.C."/>
            <person name="Almeida L.G."/>
            <person name="Vicente V.A."/>
            <person name="de Hoog S."/>
            <person name="Bocca A.L."/>
            <person name="de Almeida S.R."/>
            <person name="Vasconcelos A.T."/>
            <person name="Felipe M.S."/>
        </authorList>
    </citation>
    <scope>NUCLEOTIDE SEQUENCE [LARGE SCALE GENOMIC DNA]</scope>
    <source>
        <strain evidence="3">KSF</strain>
    </source>
</reference>
<evidence type="ECO:0000256" key="1">
    <source>
        <dbReference type="SAM" id="MobiDB-lite"/>
    </source>
</evidence>
<comment type="caution">
    <text evidence="2">The sequence shown here is derived from an EMBL/GenBank/DDBJ whole genome shotgun (WGS) entry which is preliminary data.</text>
</comment>
<feature type="compositionally biased region" description="Basic and acidic residues" evidence="1">
    <location>
        <begin position="1"/>
        <end position="10"/>
    </location>
</feature>
<feature type="region of interest" description="Disordered" evidence="1">
    <location>
        <begin position="1"/>
        <end position="23"/>
    </location>
</feature>
<gene>
    <name evidence="2" type="ORF">CLCR_06387</name>
</gene>
<dbReference type="AlphaFoldDB" id="A0A1C1C922"/>
<sequence length="136" mass="15027">MSNYHAEDSSAKSATAGMHQSDKRRRQLVSIFKIWKPPRQPDRGYCGLEQDEWIRIIHATNEHGTVVAQQLALATGHENSMSTSIDIAATEGSPQKLILTVSHPTISGRSQGYVHPSRNVMVDAYLKSGAISKRTE</sequence>
<accession>A0A1C1C922</accession>
<evidence type="ECO:0000313" key="3">
    <source>
        <dbReference type="Proteomes" id="UP000094526"/>
    </source>
</evidence>